<dbReference type="AlphaFoldDB" id="A0A560JS87"/>
<comment type="caution">
    <text evidence="8">The sequence shown here is derived from an EMBL/GenBank/DDBJ whole genome shotgun (WGS) entry which is preliminary data.</text>
</comment>
<dbReference type="CDD" id="cd06581">
    <property type="entry name" value="TM_PBP1_LivM_like"/>
    <property type="match status" value="1"/>
</dbReference>
<protein>
    <submittedName>
        <fullName evidence="8">Amino acid/amide ABC transporter membrane protein 2 (HAAT family)</fullName>
    </submittedName>
</protein>
<dbReference type="Pfam" id="PF11862">
    <property type="entry name" value="DUF3382"/>
    <property type="match status" value="1"/>
</dbReference>
<feature type="transmembrane region" description="Helical" evidence="6">
    <location>
        <begin position="393"/>
        <end position="412"/>
    </location>
</feature>
<evidence type="ECO:0000256" key="4">
    <source>
        <dbReference type="ARBA" id="ARBA00022989"/>
    </source>
</evidence>
<keyword evidence="5 6" id="KW-0472">Membrane</keyword>
<feature type="transmembrane region" description="Helical" evidence="6">
    <location>
        <begin position="167"/>
        <end position="188"/>
    </location>
</feature>
<dbReference type="RefSeq" id="WP_145611577.1">
    <property type="nucleotide sequence ID" value="NZ_VITV01000005.1"/>
</dbReference>
<evidence type="ECO:0000256" key="3">
    <source>
        <dbReference type="ARBA" id="ARBA00022692"/>
    </source>
</evidence>
<evidence type="ECO:0000256" key="5">
    <source>
        <dbReference type="ARBA" id="ARBA00023136"/>
    </source>
</evidence>
<keyword evidence="2" id="KW-1003">Cell membrane</keyword>
<dbReference type="InterPro" id="IPR021807">
    <property type="entry name" value="LivHM_N"/>
</dbReference>
<dbReference type="Pfam" id="PF02653">
    <property type="entry name" value="BPD_transp_2"/>
    <property type="match status" value="1"/>
</dbReference>
<evidence type="ECO:0000256" key="2">
    <source>
        <dbReference type="ARBA" id="ARBA00022475"/>
    </source>
</evidence>
<evidence type="ECO:0000313" key="9">
    <source>
        <dbReference type="Proteomes" id="UP000320516"/>
    </source>
</evidence>
<feature type="domain" description="High-affinity branched-chain amino acid transport system permease LivHM N-terminal" evidence="7">
    <location>
        <begin position="14"/>
        <end position="107"/>
    </location>
</feature>
<dbReference type="InterPro" id="IPR043428">
    <property type="entry name" value="LivM-like"/>
</dbReference>
<keyword evidence="3 6" id="KW-0812">Transmembrane</keyword>
<feature type="transmembrane region" description="Helical" evidence="6">
    <location>
        <begin position="126"/>
        <end position="155"/>
    </location>
</feature>
<feature type="transmembrane region" description="Helical" evidence="6">
    <location>
        <begin position="50"/>
        <end position="75"/>
    </location>
</feature>
<sequence>MAAPASTSIPVAHRLRDAGIAGLVAMALAVPFLGLRTVNLDQGLVVQANLAYVPLAGAVVFLGRLVLGLLAAPLAKAVAPLAAWRPPAAAQRLRAWGGPLLVLAAVALPFLPFANRYVIDLGTTALIYILLATGLNITVGLAGLLDLGFAAFYAIGAYTCALTTTQLHWGFWPALVAGGLASSLFAVLLSLPILRLRGDYLAIVTLGFGEITRIVILNWQGLTGGPNGVSGIARPTLFGLTFDRRAPAGGHTFSEVTGIAYAPEHRLIFLYLVILALTALAAYTVARLRRLPIGRAWEALREDEIACRSLGINPTMVKVSAYASGALMGGLAGCFFAARQGFVSPESFGFMESATILAIVVLGGMGSQAGVIIAALFIVVLPELARGFADYRMLAFGLAMILIMIWKPGGLLSGRLPTIRLSNAKPKSVAEAA</sequence>
<gene>
    <name evidence="8" type="ORF">FBZ87_105415</name>
</gene>
<dbReference type="EMBL" id="VITV01000005">
    <property type="protein sequence ID" value="TWB73489.1"/>
    <property type="molecule type" value="Genomic_DNA"/>
</dbReference>
<comment type="subcellular location">
    <subcellularLocation>
        <location evidence="1">Cell membrane</location>
        <topology evidence="1">Multi-pass membrane protein</topology>
    </subcellularLocation>
</comment>
<proteinExistence type="predicted"/>
<feature type="transmembrane region" description="Helical" evidence="6">
    <location>
        <begin position="319"/>
        <end position="338"/>
    </location>
</feature>
<feature type="transmembrane region" description="Helical" evidence="6">
    <location>
        <begin position="268"/>
        <end position="286"/>
    </location>
</feature>
<feature type="transmembrane region" description="Helical" evidence="6">
    <location>
        <begin position="20"/>
        <end position="38"/>
    </location>
</feature>
<dbReference type="Proteomes" id="UP000320516">
    <property type="component" value="Unassembled WGS sequence"/>
</dbReference>
<evidence type="ECO:0000256" key="1">
    <source>
        <dbReference type="ARBA" id="ARBA00004651"/>
    </source>
</evidence>
<feature type="transmembrane region" description="Helical" evidence="6">
    <location>
        <begin position="200"/>
        <end position="219"/>
    </location>
</feature>
<dbReference type="PANTHER" id="PTHR30482:SF20">
    <property type="entry name" value="HIGH-AFFINITY BRANCHED-CHAIN AMINO ACID TRANSPORT SYSTEM PERMEASE PROTEIN LIVM"/>
    <property type="match status" value="1"/>
</dbReference>
<dbReference type="NCBIfam" id="NF008450">
    <property type="entry name" value="PRK11301.1"/>
    <property type="match status" value="1"/>
</dbReference>
<keyword evidence="4 6" id="KW-1133">Transmembrane helix</keyword>
<feature type="transmembrane region" description="Helical" evidence="6">
    <location>
        <begin position="358"/>
        <end position="381"/>
    </location>
</feature>
<evidence type="ECO:0000256" key="6">
    <source>
        <dbReference type="SAM" id="Phobius"/>
    </source>
</evidence>
<dbReference type="GO" id="GO:0015658">
    <property type="term" value="F:branched-chain amino acid transmembrane transporter activity"/>
    <property type="evidence" value="ECO:0007669"/>
    <property type="project" value="InterPro"/>
</dbReference>
<dbReference type="GO" id="GO:0005886">
    <property type="term" value="C:plasma membrane"/>
    <property type="evidence" value="ECO:0007669"/>
    <property type="project" value="UniProtKB-SubCell"/>
</dbReference>
<accession>A0A560JS87</accession>
<dbReference type="PANTHER" id="PTHR30482">
    <property type="entry name" value="HIGH-AFFINITY BRANCHED-CHAIN AMINO ACID TRANSPORT SYSTEM PERMEASE"/>
    <property type="match status" value="1"/>
</dbReference>
<organism evidence="8 9">
    <name type="scientific">Nitrospirillum amazonense</name>
    <dbReference type="NCBI Taxonomy" id="28077"/>
    <lineage>
        <taxon>Bacteria</taxon>
        <taxon>Pseudomonadati</taxon>
        <taxon>Pseudomonadota</taxon>
        <taxon>Alphaproteobacteria</taxon>
        <taxon>Rhodospirillales</taxon>
        <taxon>Azospirillaceae</taxon>
        <taxon>Nitrospirillum</taxon>
    </lineage>
</organism>
<feature type="transmembrane region" description="Helical" evidence="6">
    <location>
        <begin position="95"/>
        <end position="114"/>
    </location>
</feature>
<dbReference type="InterPro" id="IPR001851">
    <property type="entry name" value="ABC_transp_permease"/>
</dbReference>
<evidence type="ECO:0000259" key="7">
    <source>
        <dbReference type="Pfam" id="PF11862"/>
    </source>
</evidence>
<evidence type="ECO:0000313" key="8">
    <source>
        <dbReference type="EMBL" id="TWB73489.1"/>
    </source>
</evidence>
<reference evidence="8 9" key="1">
    <citation type="submission" date="2019-06" db="EMBL/GenBank/DDBJ databases">
        <title>Genomic Encyclopedia of Type Strains, Phase IV (KMG-V): Genome sequencing to study the core and pangenomes of soil and plant-associated prokaryotes.</title>
        <authorList>
            <person name="Whitman W."/>
        </authorList>
    </citation>
    <scope>NUCLEOTIDE SEQUENCE [LARGE SCALE GENOMIC DNA]</scope>
    <source>
        <strain evidence="8 9">BR 12005</strain>
    </source>
</reference>
<name>A0A560JS87_9PROT</name>